<dbReference type="GO" id="GO:0005886">
    <property type="term" value="C:plasma membrane"/>
    <property type="evidence" value="ECO:0007669"/>
    <property type="project" value="TreeGrafter"/>
</dbReference>
<dbReference type="AlphaFoldDB" id="A0A6P7Z6A7"/>
<name>A0A6P7Z6A7_9AMPH</name>
<gene>
    <name evidence="9" type="primary">TSPAN8</name>
</gene>
<keyword evidence="5 7" id="KW-0472">Membrane</keyword>
<proteinExistence type="inferred from homology"/>
<dbReference type="InterPro" id="IPR018499">
    <property type="entry name" value="Tetraspanin/Peripherin"/>
</dbReference>
<dbReference type="PRINTS" id="PR00259">
    <property type="entry name" value="TMFOUR"/>
</dbReference>
<dbReference type="Gene3D" id="1.10.1450.10">
    <property type="entry name" value="Tetraspanin"/>
    <property type="match status" value="1"/>
</dbReference>
<evidence type="ECO:0000313" key="8">
    <source>
        <dbReference type="Proteomes" id="UP000515156"/>
    </source>
</evidence>
<evidence type="ECO:0000313" key="9">
    <source>
        <dbReference type="RefSeq" id="XP_030071259.1"/>
    </source>
</evidence>
<keyword evidence="8" id="KW-1185">Reference proteome</keyword>
<dbReference type="InterPro" id="IPR018503">
    <property type="entry name" value="Tetraspanin_CS"/>
</dbReference>
<accession>A0A6P7Z6A7</accession>
<evidence type="ECO:0000256" key="3">
    <source>
        <dbReference type="ARBA" id="ARBA00022692"/>
    </source>
</evidence>
<reference evidence="9" key="1">
    <citation type="submission" date="2025-08" db="UniProtKB">
        <authorList>
            <consortium name="RefSeq"/>
        </authorList>
    </citation>
    <scope>IDENTIFICATION</scope>
</reference>
<dbReference type="KEGG" id="muo:115478149"/>
<evidence type="ECO:0000256" key="5">
    <source>
        <dbReference type="ARBA" id="ARBA00023136"/>
    </source>
</evidence>
<evidence type="ECO:0000256" key="1">
    <source>
        <dbReference type="ARBA" id="ARBA00004141"/>
    </source>
</evidence>
<dbReference type="PROSITE" id="PS51257">
    <property type="entry name" value="PROKAR_LIPOPROTEIN"/>
    <property type="match status" value="1"/>
</dbReference>
<keyword evidence="6" id="KW-1015">Disulfide bond</keyword>
<feature type="transmembrane region" description="Helical" evidence="7">
    <location>
        <begin position="12"/>
        <end position="31"/>
    </location>
</feature>
<feature type="transmembrane region" description="Helical" evidence="7">
    <location>
        <begin position="83"/>
        <end position="108"/>
    </location>
</feature>
<dbReference type="PIRSF" id="PIRSF002419">
    <property type="entry name" value="Tetraspanin"/>
    <property type="match status" value="1"/>
</dbReference>
<dbReference type="SUPFAM" id="SSF48652">
    <property type="entry name" value="Tetraspanin"/>
    <property type="match status" value="1"/>
</dbReference>
<dbReference type="RefSeq" id="XP_030071259.1">
    <property type="nucleotide sequence ID" value="XM_030215399.1"/>
</dbReference>
<evidence type="ECO:0000256" key="4">
    <source>
        <dbReference type="ARBA" id="ARBA00022989"/>
    </source>
</evidence>
<evidence type="ECO:0000256" key="7">
    <source>
        <dbReference type="RuleBase" id="RU361218"/>
    </source>
</evidence>
<dbReference type="OrthoDB" id="5982705at2759"/>
<dbReference type="Proteomes" id="UP000515156">
    <property type="component" value="Chromosome 9"/>
</dbReference>
<dbReference type="InParanoid" id="A0A6P7Z6A7"/>
<keyword evidence="4 7" id="KW-1133">Transmembrane helix</keyword>
<keyword evidence="3 7" id="KW-0812">Transmembrane</keyword>
<dbReference type="PROSITE" id="PS00421">
    <property type="entry name" value="TM4_1"/>
    <property type="match status" value="1"/>
</dbReference>
<feature type="transmembrane region" description="Helical" evidence="7">
    <location>
        <begin position="200"/>
        <end position="225"/>
    </location>
</feature>
<feature type="disulfide bond" evidence="6">
    <location>
        <begin position="147"/>
        <end position="164"/>
    </location>
</feature>
<dbReference type="Pfam" id="PF00335">
    <property type="entry name" value="Tetraspanin"/>
    <property type="match status" value="1"/>
</dbReference>
<dbReference type="InterPro" id="IPR000301">
    <property type="entry name" value="Tetraspanin_animals"/>
</dbReference>
<feature type="transmembrane region" description="Helical" evidence="7">
    <location>
        <begin position="51"/>
        <end position="71"/>
    </location>
</feature>
<dbReference type="CTD" id="7103"/>
<protein>
    <recommendedName>
        <fullName evidence="7">Tetraspanin</fullName>
    </recommendedName>
</protein>
<evidence type="ECO:0000256" key="6">
    <source>
        <dbReference type="PIRSR" id="PIRSR002419-1"/>
    </source>
</evidence>
<dbReference type="FunCoup" id="A0A6P7Z6A7">
    <property type="interactions" value="43"/>
</dbReference>
<evidence type="ECO:0000256" key="2">
    <source>
        <dbReference type="ARBA" id="ARBA00006840"/>
    </source>
</evidence>
<dbReference type="InterPro" id="IPR008952">
    <property type="entry name" value="Tetraspanin_EC2_sf"/>
</dbReference>
<comment type="subcellular location">
    <subcellularLocation>
        <location evidence="1 7">Membrane</location>
        <topology evidence="1 7">Multi-pass membrane protein</topology>
    </subcellularLocation>
</comment>
<organism evidence="8 9">
    <name type="scientific">Microcaecilia unicolor</name>
    <dbReference type="NCBI Taxonomy" id="1415580"/>
    <lineage>
        <taxon>Eukaryota</taxon>
        <taxon>Metazoa</taxon>
        <taxon>Chordata</taxon>
        <taxon>Craniata</taxon>
        <taxon>Vertebrata</taxon>
        <taxon>Euteleostomi</taxon>
        <taxon>Amphibia</taxon>
        <taxon>Gymnophiona</taxon>
        <taxon>Siphonopidae</taxon>
        <taxon>Microcaecilia</taxon>
    </lineage>
</organism>
<dbReference type="PANTHER" id="PTHR19282:SF380">
    <property type="entry name" value="TETRASPANIN-8"/>
    <property type="match status" value="1"/>
</dbReference>
<feature type="disulfide bond" evidence="6">
    <location>
        <begin position="146"/>
        <end position="175"/>
    </location>
</feature>
<dbReference type="GeneID" id="115478149"/>
<dbReference type="PANTHER" id="PTHR19282">
    <property type="entry name" value="TETRASPANIN"/>
    <property type="match status" value="1"/>
</dbReference>
<comment type="similarity">
    <text evidence="2 7">Belongs to the tetraspanin (TM4SF) family.</text>
</comment>
<sequence>MAGVSKCLKYSMFIFNFLFWLCGCIILGVSIWLRVSKDAKEEFQLNQTSGIYSAVDLLIAVGSIIMVLGFLGCCGAMRESRCMLLLFFIGLFLILALQVTAGILGAVYKPKIEKEINSTLTKYIPLKAQSEDFIKFFDTFQQENKCCGLVNGHLDWGDQPSKSCYCTDPQPTDLCVTTSGKTLYKKTCEAVILDYIKNHMVIIIGIAFGLAVIEIIGLAFSMTLYCQIQSK</sequence>